<protein>
    <submittedName>
        <fullName evidence="3">Uncharacterized protein</fullName>
    </submittedName>
</protein>
<name>A0A2K8KJL9_9MOLU</name>
<feature type="transmembrane region" description="Helical" evidence="2">
    <location>
        <begin position="21"/>
        <end position="42"/>
    </location>
</feature>
<accession>A0A2K8KJL9</accession>
<reference evidence="3 4" key="1">
    <citation type="submission" date="2017-11" db="EMBL/GenBank/DDBJ databases">
        <title>Complete genome sequence of Spiroplasma clarkii CN-5 (DSM 19994).</title>
        <authorList>
            <person name="Tsai Y.-M."/>
            <person name="Chang A."/>
            <person name="Lo W.-S."/>
            <person name="Kuo C.-H."/>
        </authorList>
    </citation>
    <scope>NUCLEOTIDE SEQUENCE [LARGE SCALE GENOMIC DNA]</scope>
    <source>
        <strain evidence="3 4">CN-5</strain>
    </source>
</reference>
<sequence>MKNSKVIKQILILEFGLYRKSPMYIFLSWILALCLGIIWLEIRVGDPFVISATIATLTITNTTIVYLKSLNTHKQKQFYQRLAYNKVSSFTYIFATMLFNFLINTIGSILFFGVGLLYTEQLRYLTWFSLTIFFGAYLLFWLTCILFTYFCFSYIKSTVACQILIVAFHMITYNAMGCTFPFYSIVNIKVLNSLSYIMPNRLAMNFLQASYVQAWNFDYVDVYFAGKYDLYWRIGTNLGLILGLMFTIIGTLIILIVAKTLYLKRLKFKKIDDIAGTRAYLRKIKNAKSLAEIKQLQSNWAEKRPSSQQKSNYEKSQD</sequence>
<evidence type="ECO:0000256" key="1">
    <source>
        <dbReference type="SAM" id="MobiDB-lite"/>
    </source>
</evidence>
<keyword evidence="4" id="KW-1185">Reference proteome</keyword>
<organism evidence="3 4">
    <name type="scientific">Spiroplasma clarkii</name>
    <dbReference type="NCBI Taxonomy" id="2139"/>
    <lineage>
        <taxon>Bacteria</taxon>
        <taxon>Bacillati</taxon>
        <taxon>Mycoplasmatota</taxon>
        <taxon>Mollicutes</taxon>
        <taxon>Entomoplasmatales</taxon>
        <taxon>Spiroplasmataceae</taxon>
        <taxon>Spiroplasma</taxon>
    </lineage>
</organism>
<dbReference type="AlphaFoldDB" id="A0A2K8KJL9"/>
<feature type="transmembrane region" description="Helical" evidence="2">
    <location>
        <begin position="164"/>
        <end position="186"/>
    </location>
</feature>
<keyword evidence="2" id="KW-0812">Transmembrane</keyword>
<dbReference type="RefSeq" id="WP_100255091.1">
    <property type="nucleotide sequence ID" value="NZ_CP024870.1"/>
</dbReference>
<evidence type="ECO:0000313" key="4">
    <source>
        <dbReference type="Proteomes" id="UP000231179"/>
    </source>
</evidence>
<dbReference type="Proteomes" id="UP000231179">
    <property type="component" value="Chromosome"/>
</dbReference>
<feature type="region of interest" description="Disordered" evidence="1">
    <location>
        <begin position="299"/>
        <end position="318"/>
    </location>
</feature>
<dbReference type="EMBL" id="CP024870">
    <property type="protein sequence ID" value="ATX71562.1"/>
    <property type="molecule type" value="Genomic_DNA"/>
</dbReference>
<gene>
    <name evidence="3" type="ORF">SCLAR_v1c12620</name>
</gene>
<keyword evidence="2" id="KW-0472">Membrane</keyword>
<feature type="transmembrane region" description="Helical" evidence="2">
    <location>
        <begin position="124"/>
        <end position="152"/>
    </location>
</feature>
<proteinExistence type="predicted"/>
<feature type="transmembrane region" description="Helical" evidence="2">
    <location>
        <begin position="90"/>
        <end position="118"/>
    </location>
</feature>
<evidence type="ECO:0000313" key="3">
    <source>
        <dbReference type="EMBL" id="ATX71562.1"/>
    </source>
</evidence>
<feature type="transmembrane region" description="Helical" evidence="2">
    <location>
        <begin position="238"/>
        <end position="262"/>
    </location>
</feature>
<evidence type="ECO:0000256" key="2">
    <source>
        <dbReference type="SAM" id="Phobius"/>
    </source>
</evidence>
<feature type="transmembrane region" description="Helical" evidence="2">
    <location>
        <begin position="48"/>
        <end position="69"/>
    </location>
</feature>
<feature type="compositionally biased region" description="Polar residues" evidence="1">
    <location>
        <begin position="299"/>
        <end position="311"/>
    </location>
</feature>
<keyword evidence="2" id="KW-1133">Transmembrane helix</keyword>